<evidence type="ECO:0000256" key="1">
    <source>
        <dbReference type="ARBA" id="ARBA00004141"/>
    </source>
</evidence>
<name>A0ABX2H5E6_9FIRM</name>
<feature type="transmembrane region" description="Helical" evidence="7">
    <location>
        <begin position="228"/>
        <end position="252"/>
    </location>
</feature>
<keyword evidence="5 7" id="KW-1133">Transmembrane helix</keyword>
<accession>A0ABX2H5E6</accession>
<gene>
    <name evidence="9" type="ORF">G5B17_07820</name>
</gene>
<evidence type="ECO:0000256" key="5">
    <source>
        <dbReference type="ARBA" id="ARBA00022989"/>
    </source>
</evidence>
<keyword evidence="4 7" id="KW-0812">Transmembrane</keyword>
<organism evidence="9 10">
    <name type="scientific">Blautia faecis</name>
    <dbReference type="NCBI Taxonomy" id="871665"/>
    <lineage>
        <taxon>Bacteria</taxon>
        <taxon>Bacillati</taxon>
        <taxon>Bacillota</taxon>
        <taxon>Clostridia</taxon>
        <taxon>Lachnospirales</taxon>
        <taxon>Lachnospiraceae</taxon>
        <taxon>Blautia</taxon>
    </lineage>
</organism>
<evidence type="ECO:0000256" key="3">
    <source>
        <dbReference type="ARBA" id="ARBA00022679"/>
    </source>
</evidence>
<evidence type="ECO:0000313" key="10">
    <source>
        <dbReference type="Proteomes" id="UP001644719"/>
    </source>
</evidence>
<dbReference type="Gene3D" id="3.90.550.10">
    <property type="entry name" value="Spore Coat Polysaccharide Biosynthesis Protein SpsA, Chain A"/>
    <property type="match status" value="1"/>
</dbReference>
<dbReference type="EMBL" id="JAAITS010000018">
    <property type="protein sequence ID" value="NSG85339.1"/>
    <property type="molecule type" value="Genomic_DNA"/>
</dbReference>
<proteinExistence type="predicted"/>
<evidence type="ECO:0000256" key="4">
    <source>
        <dbReference type="ARBA" id="ARBA00022692"/>
    </source>
</evidence>
<evidence type="ECO:0000313" key="9">
    <source>
        <dbReference type="EMBL" id="NSG85339.1"/>
    </source>
</evidence>
<feature type="transmembrane region" description="Helical" evidence="7">
    <location>
        <begin position="264"/>
        <end position="286"/>
    </location>
</feature>
<dbReference type="PANTHER" id="PTHR48090">
    <property type="entry name" value="UNDECAPRENYL-PHOSPHATE 4-DEOXY-4-FORMAMIDO-L-ARABINOSE TRANSFERASE-RELATED"/>
    <property type="match status" value="1"/>
</dbReference>
<dbReference type="InterPro" id="IPR001173">
    <property type="entry name" value="Glyco_trans_2-like"/>
</dbReference>
<dbReference type="InterPro" id="IPR029044">
    <property type="entry name" value="Nucleotide-diphossugar_trans"/>
</dbReference>
<feature type="domain" description="Glycosyltransferase 2-like" evidence="8">
    <location>
        <begin position="5"/>
        <end position="166"/>
    </location>
</feature>
<protein>
    <submittedName>
        <fullName evidence="9">Glycosyltransferase family 2 protein</fullName>
    </submittedName>
</protein>
<evidence type="ECO:0000259" key="8">
    <source>
        <dbReference type="Pfam" id="PF00535"/>
    </source>
</evidence>
<keyword evidence="6 7" id="KW-0472">Membrane</keyword>
<evidence type="ECO:0000256" key="7">
    <source>
        <dbReference type="SAM" id="Phobius"/>
    </source>
</evidence>
<evidence type="ECO:0000256" key="6">
    <source>
        <dbReference type="ARBA" id="ARBA00023136"/>
    </source>
</evidence>
<evidence type="ECO:0000256" key="2">
    <source>
        <dbReference type="ARBA" id="ARBA00022676"/>
    </source>
</evidence>
<comment type="subcellular location">
    <subcellularLocation>
        <location evidence="1">Membrane</location>
        <topology evidence="1">Multi-pass membrane protein</topology>
    </subcellularLocation>
</comment>
<dbReference type="Pfam" id="PF00535">
    <property type="entry name" value="Glycos_transf_2"/>
    <property type="match status" value="1"/>
</dbReference>
<dbReference type="SUPFAM" id="SSF53448">
    <property type="entry name" value="Nucleotide-diphospho-sugar transferases"/>
    <property type="match status" value="1"/>
</dbReference>
<dbReference type="RefSeq" id="WP_148463346.1">
    <property type="nucleotide sequence ID" value="NZ_JAAINN010000018.1"/>
</dbReference>
<dbReference type="CDD" id="cd04187">
    <property type="entry name" value="DPM1_like_bac"/>
    <property type="match status" value="1"/>
</dbReference>
<keyword evidence="3" id="KW-0808">Transferase</keyword>
<sequence>MSRLSVVLPAYNEELMVGKTCRVLHEVLAEAGISYELVVVDDGSKDKTWEEITKAGEEDGNVLGVHFSRNFGKEAAVYAGMAQATGDVVAVMDCDLQHPPETLISMYHLWEQGWEVIEGVKKSRGTESLLHKESAGFFYGIMSKATGVNMQNASDFKMMDRKAVNSILSMPERNMFFRATSSWVGFKTTYVEFEVRDREAGQSKWSTWSLIKYAFTNIVAFTTAPLQFVTVVGGACFGCSLILIIYSLVQFFAGRAVEGYTTTLIVLLLIGSAIMLSLGIIGYYIAKIYEEVKRRPRYIISQILRGKEDVYQEVNHDCSH</sequence>
<keyword evidence="10" id="KW-1185">Reference proteome</keyword>
<dbReference type="PANTHER" id="PTHR48090:SF1">
    <property type="entry name" value="PROPHAGE BACTOPRENOL GLUCOSYL TRANSFERASE HOMOLOG"/>
    <property type="match status" value="1"/>
</dbReference>
<dbReference type="InterPro" id="IPR050256">
    <property type="entry name" value="Glycosyltransferase_2"/>
</dbReference>
<comment type="caution">
    <text evidence="9">The sequence shown here is derived from an EMBL/GenBank/DDBJ whole genome shotgun (WGS) entry which is preliminary data.</text>
</comment>
<keyword evidence="2" id="KW-0328">Glycosyltransferase</keyword>
<dbReference type="Proteomes" id="UP001644719">
    <property type="component" value="Unassembled WGS sequence"/>
</dbReference>
<reference evidence="9 10" key="1">
    <citation type="journal article" date="2020" name="Cell Host Microbe">
        <title>Functional and Genomic Variation between Human-Derived Isolates of Lachnospiraceae Reveals Inter- and Intra-Species Diversity.</title>
        <authorList>
            <person name="Sorbara M.T."/>
            <person name="Littmann E.R."/>
            <person name="Fontana E."/>
            <person name="Moody T.U."/>
            <person name="Kohout C.E."/>
            <person name="Gjonbalaj M."/>
            <person name="Eaton V."/>
            <person name="Seok R."/>
            <person name="Leiner I.M."/>
            <person name="Pamer E.G."/>
        </authorList>
    </citation>
    <scope>NUCLEOTIDE SEQUENCE [LARGE SCALE GENOMIC DNA]</scope>
    <source>
        <strain evidence="9 10">MSK.17.74</strain>
    </source>
</reference>